<dbReference type="AlphaFoldDB" id="A0A0W8FR74"/>
<feature type="region of interest" description="Disordered" evidence="1">
    <location>
        <begin position="1"/>
        <end position="30"/>
    </location>
</feature>
<evidence type="ECO:0000313" key="2">
    <source>
        <dbReference type="EMBL" id="KUG23234.1"/>
    </source>
</evidence>
<reference evidence="2" key="1">
    <citation type="journal article" date="2015" name="Proc. Natl. Acad. Sci. U.S.A.">
        <title>Networks of energetic and metabolic interactions define dynamics in microbial communities.</title>
        <authorList>
            <person name="Embree M."/>
            <person name="Liu J.K."/>
            <person name="Al-Bassam M.M."/>
            <person name="Zengler K."/>
        </authorList>
    </citation>
    <scope>NUCLEOTIDE SEQUENCE</scope>
</reference>
<protein>
    <submittedName>
        <fullName evidence="2">Uncharacterized protein</fullName>
    </submittedName>
</protein>
<accession>A0A0W8FR74</accession>
<organism evidence="2">
    <name type="scientific">hydrocarbon metagenome</name>
    <dbReference type="NCBI Taxonomy" id="938273"/>
    <lineage>
        <taxon>unclassified sequences</taxon>
        <taxon>metagenomes</taxon>
        <taxon>ecological metagenomes</taxon>
    </lineage>
</organism>
<gene>
    <name evidence="2" type="ORF">ASZ90_006994</name>
</gene>
<name>A0A0W8FR74_9ZZZZ</name>
<sequence>MADKTAPVTIPQNPTPVPAQTTPAAADSVPEPAPPAIKKLDKMQIVELIAAAFHKTHTYTLAGDFVCLDMAIDVWNQLKTNGIDAKIMGGNIHENVTTWNFRHLARESNHAWVVAKLSPTEKVAIETTAGTVIKPGMENSSAYFKGIEFDTPAEIKRFDSLRKKANEVCRDASELIKDWNENFVGKQRRPEEIITKKSQIEQRKQDCENTQAGLEEFKSRAIFY</sequence>
<comment type="caution">
    <text evidence="2">The sequence shown here is derived from an EMBL/GenBank/DDBJ whole genome shotgun (WGS) entry which is preliminary data.</text>
</comment>
<dbReference type="EMBL" id="LNQE01000915">
    <property type="protein sequence ID" value="KUG23234.1"/>
    <property type="molecule type" value="Genomic_DNA"/>
</dbReference>
<evidence type="ECO:0000256" key="1">
    <source>
        <dbReference type="SAM" id="MobiDB-lite"/>
    </source>
</evidence>
<proteinExistence type="predicted"/>